<evidence type="ECO:0000313" key="2">
    <source>
        <dbReference type="Proteomes" id="UP000253034"/>
    </source>
</evidence>
<organism evidence="1 2">
    <name type="scientific">Anaerobacterium chartisolvens</name>
    <dbReference type="NCBI Taxonomy" id="1297424"/>
    <lineage>
        <taxon>Bacteria</taxon>
        <taxon>Bacillati</taxon>
        <taxon>Bacillota</taxon>
        <taxon>Clostridia</taxon>
        <taxon>Eubacteriales</taxon>
        <taxon>Oscillospiraceae</taxon>
        <taxon>Anaerobacterium</taxon>
    </lineage>
</organism>
<dbReference type="EMBL" id="QPJT01000009">
    <property type="protein sequence ID" value="RCX16828.1"/>
    <property type="molecule type" value="Genomic_DNA"/>
</dbReference>
<evidence type="ECO:0000313" key="1">
    <source>
        <dbReference type="EMBL" id="RCX16828.1"/>
    </source>
</evidence>
<dbReference type="OrthoDB" id="2087688at2"/>
<comment type="caution">
    <text evidence="1">The sequence shown here is derived from an EMBL/GenBank/DDBJ whole genome shotgun (WGS) entry which is preliminary data.</text>
</comment>
<proteinExistence type="predicted"/>
<keyword evidence="2" id="KW-1185">Reference proteome</keyword>
<dbReference type="RefSeq" id="WP_114297561.1">
    <property type="nucleotide sequence ID" value="NZ_QPJT01000009.1"/>
</dbReference>
<dbReference type="AlphaFoldDB" id="A0A369B8A7"/>
<accession>A0A369B8A7</accession>
<gene>
    <name evidence="1" type="ORF">DFR58_10955</name>
</gene>
<protein>
    <submittedName>
        <fullName evidence="1">Uncharacterized protein</fullName>
    </submittedName>
</protein>
<reference evidence="1 2" key="1">
    <citation type="submission" date="2018-07" db="EMBL/GenBank/DDBJ databases">
        <title>Genomic Encyclopedia of Type Strains, Phase IV (KMG-IV): sequencing the most valuable type-strain genomes for metagenomic binning, comparative biology and taxonomic classification.</title>
        <authorList>
            <person name="Goeker M."/>
        </authorList>
    </citation>
    <scope>NUCLEOTIDE SEQUENCE [LARGE SCALE GENOMIC DNA]</scope>
    <source>
        <strain evidence="1 2">DSM 27016</strain>
    </source>
</reference>
<name>A0A369B8A7_9FIRM</name>
<dbReference type="Proteomes" id="UP000253034">
    <property type="component" value="Unassembled WGS sequence"/>
</dbReference>
<sequence>MSEILTTEIKSDLQNIYKATRELLNMLEEKSPEDEGDQIHELLSLIRLRLGDIEGTLQKDIFNCNYLITKE</sequence>